<organism evidence="2 3">
    <name type="scientific">Corynebacterium pyruviciproducens</name>
    <dbReference type="NCBI Taxonomy" id="598660"/>
    <lineage>
        <taxon>Bacteria</taxon>
        <taxon>Bacillati</taxon>
        <taxon>Actinomycetota</taxon>
        <taxon>Actinomycetes</taxon>
        <taxon>Mycobacteriales</taxon>
        <taxon>Corynebacteriaceae</taxon>
        <taxon>Corynebacterium</taxon>
    </lineage>
</organism>
<reference evidence="2" key="2">
    <citation type="submission" date="2023-10" db="EMBL/GenBank/DDBJ databases">
        <authorList>
            <person name="Choi B."/>
        </authorList>
    </citation>
    <scope>NUCLEOTIDE SEQUENCE</scope>
    <source>
        <strain evidence="2">UMB0763</strain>
    </source>
</reference>
<dbReference type="Pfam" id="PF12697">
    <property type="entry name" value="Abhydrolase_6"/>
    <property type="match status" value="1"/>
</dbReference>
<evidence type="ECO:0000313" key="3">
    <source>
        <dbReference type="Proteomes" id="UP000234560"/>
    </source>
</evidence>
<dbReference type="Gene3D" id="3.40.50.1820">
    <property type="entry name" value="alpha/beta hydrolase"/>
    <property type="match status" value="1"/>
</dbReference>
<keyword evidence="2" id="KW-0378">Hydrolase</keyword>
<dbReference type="Proteomes" id="UP000234560">
    <property type="component" value="Chromosome"/>
</dbReference>
<dbReference type="SUPFAM" id="SSF53474">
    <property type="entry name" value="alpha/beta-Hydrolases"/>
    <property type="match status" value="1"/>
</dbReference>
<dbReference type="InterPro" id="IPR000073">
    <property type="entry name" value="AB_hydrolase_1"/>
</dbReference>
<dbReference type="RefSeq" id="WP_101678809.1">
    <property type="nucleotide sequence ID" value="NZ_CP136958.1"/>
</dbReference>
<dbReference type="InterPro" id="IPR029058">
    <property type="entry name" value="AB_hydrolase_fold"/>
</dbReference>
<name>A0AAF0YVF8_9CORY</name>
<dbReference type="GO" id="GO:0016787">
    <property type="term" value="F:hydrolase activity"/>
    <property type="evidence" value="ECO:0007669"/>
    <property type="project" value="UniProtKB-KW"/>
</dbReference>
<proteinExistence type="predicted"/>
<dbReference type="KEGG" id="cpyr:CYJ47_00180"/>
<evidence type="ECO:0000259" key="1">
    <source>
        <dbReference type="Pfam" id="PF12697"/>
    </source>
</evidence>
<evidence type="ECO:0000313" key="2">
    <source>
        <dbReference type="EMBL" id="WOT02236.1"/>
    </source>
</evidence>
<sequence length="199" mass="21986">MIALRNVLAYLPRRRLAASPQVTDRPVVVLLHGTNSSPRVFRRLSLALARRGIAFVAPSYGTHGSAPVTECVDELVETVAGYKEIDIVGHSFGGLVGLELARRPELSGRVRRIVGLGSPWFGQPNRIYFGGASHRDLASRRFPHTVPDNVTVYSLSSRTDRAVPYTLCRLGRLTVLPCCPHFLLPTCTDYVLRALELRI</sequence>
<accession>A0AAF0YVF8</accession>
<dbReference type="AlphaFoldDB" id="A0AAF0YVF8"/>
<feature type="domain" description="AB hydrolase-1" evidence="1">
    <location>
        <begin position="28"/>
        <end position="143"/>
    </location>
</feature>
<reference evidence="2" key="1">
    <citation type="submission" date="2017-12" db="EMBL/GenBank/DDBJ databases">
        <authorList>
            <person name="Thomas-White K."/>
            <person name="Wolfe A.J."/>
        </authorList>
    </citation>
    <scope>NUCLEOTIDE SEQUENCE</scope>
    <source>
        <strain evidence="2">UMB0763</strain>
    </source>
</reference>
<gene>
    <name evidence="2" type="ORF">CYJ47_00180</name>
</gene>
<dbReference type="EMBL" id="CP136958">
    <property type="protein sequence ID" value="WOT02236.1"/>
    <property type="molecule type" value="Genomic_DNA"/>
</dbReference>
<protein>
    <submittedName>
        <fullName evidence="2">Alpha/beta hydrolase</fullName>
    </submittedName>
</protein>